<keyword evidence="4" id="KW-0645">Protease</keyword>
<gene>
    <name evidence="4" type="ORF">GCM10010968_02570</name>
</gene>
<sequence>MPRTTPATTPETPFDDFTDIEGLLRIPRLASLAAGPDGRLVAAIQQADEHGSRMVSSLWELDPSGEREARRLTWSAKGESAPRFAADGSLLFTSARPDPTGSADEDVPAIWRLPERGEAHVVASAPGGLTLVGVADDGSMLATTEVLAGGSLEDDAEARQARKAAKRTAIWHTGMPIRHWDHEVGETSTRLVHVDPDGGMRELTPGADTTSLLDASADLSRDGRRAVTTWTTRVAGGETRTSIAVVDVQPRRRRVLLRATAAQGWSGPRLSPDGTRVAVRRVTASTPTDTAYSFLEIHSLGGGEPVSVEVGDLTVGAYAWVDDARLVVSGDLHSRGAVLLVDTATGAVRTLVDDAPHGSLAPAADGSALFALRTDMATPPAPVRIPLRGRGAVEATTIPAPGRVGALPGRLEWVETEVDGTAVGGWLCTPKGASTASPAPVMLWIHGGPHGSYNAWSWRWNPWLAVARGWAVLLPDPAMSTGYGHEGLNRGWPRLADVVWRECEALLDRVLERRTLDGDRTALLGASFGGYMTNWIAGHSDRFGAIVTHAGLWALDQQHTTTDAASHKVRVHGLPDQLPEWFRAYSPHHHASAITTPMLVTHGNRDYRVPVSEALRLWWDLVSGWQGSPASMPHRFLQLTDENHWVLRPSNAVTWNRAVLGFCEQHVLGGEPLPDALPL</sequence>
<dbReference type="PANTHER" id="PTHR42776">
    <property type="entry name" value="SERINE PEPTIDASE S9 FAMILY MEMBER"/>
    <property type="match status" value="1"/>
</dbReference>
<dbReference type="InterPro" id="IPR001375">
    <property type="entry name" value="Peptidase_S9_cat"/>
</dbReference>
<dbReference type="Gene3D" id="3.40.50.1820">
    <property type="entry name" value="alpha/beta hydrolase"/>
    <property type="match status" value="1"/>
</dbReference>
<organism evidence="4 5">
    <name type="scientific">Agrococcus terreus</name>
    <dbReference type="NCBI Taxonomy" id="574649"/>
    <lineage>
        <taxon>Bacteria</taxon>
        <taxon>Bacillati</taxon>
        <taxon>Actinomycetota</taxon>
        <taxon>Actinomycetes</taxon>
        <taxon>Micrococcales</taxon>
        <taxon>Microbacteriaceae</taxon>
        <taxon>Agrococcus</taxon>
    </lineage>
</organism>
<dbReference type="SUPFAM" id="SSF82171">
    <property type="entry name" value="DPP6 N-terminal domain-like"/>
    <property type="match status" value="1"/>
</dbReference>
<evidence type="ECO:0000313" key="5">
    <source>
        <dbReference type="Proteomes" id="UP000626982"/>
    </source>
</evidence>
<proteinExistence type="predicted"/>
<evidence type="ECO:0000259" key="3">
    <source>
        <dbReference type="Pfam" id="PF00326"/>
    </source>
</evidence>
<feature type="domain" description="Peptidase S9 prolyl oligopeptidase catalytic" evidence="3">
    <location>
        <begin position="456"/>
        <end position="667"/>
    </location>
</feature>
<dbReference type="PANTHER" id="PTHR42776:SF13">
    <property type="entry name" value="DIPEPTIDYL-PEPTIDASE 5"/>
    <property type="match status" value="1"/>
</dbReference>
<dbReference type="RefSeq" id="WP_188715213.1">
    <property type="nucleotide sequence ID" value="NZ_BAABBD010000001.1"/>
</dbReference>
<reference evidence="5" key="1">
    <citation type="journal article" date="2019" name="Int. J. Syst. Evol. Microbiol.">
        <title>The Global Catalogue of Microorganisms (GCM) 10K type strain sequencing project: providing services to taxonomists for standard genome sequencing and annotation.</title>
        <authorList>
            <consortium name="The Broad Institute Genomics Platform"/>
            <consortium name="The Broad Institute Genome Sequencing Center for Infectious Disease"/>
            <person name="Wu L."/>
            <person name="Ma J."/>
        </authorList>
    </citation>
    <scope>NUCLEOTIDE SEQUENCE [LARGE SCALE GENOMIC DNA]</scope>
    <source>
        <strain evidence="5">CGMCC 1.6960</strain>
    </source>
</reference>
<dbReference type="GO" id="GO:0004177">
    <property type="term" value="F:aminopeptidase activity"/>
    <property type="evidence" value="ECO:0007669"/>
    <property type="project" value="UniProtKB-KW"/>
</dbReference>
<dbReference type="InterPro" id="IPR029058">
    <property type="entry name" value="AB_hydrolase_fold"/>
</dbReference>
<keyword evidence="1" id="KW-0732">Signal</keyword>
<dbReference type="Gene3D" id="2.120.10.30">
    <property type="entry name" value="TolB, C-terminal domain"/>
    <property type="match status" value="2"/>
</dbReference>
<dbReference type="SUPFAM" id="SSF53474">
    <property type="entry name" value="alpha/beta-Hydrolases"/>
    <property type="match status" value="1"/>
</dbReference>
<comment type="caution">
    <text evidence="4">The sequence shown here is derived from an EMBL/GenBank/DDBJ whole genome shotgun (WGS) entry which is preliminary data.</text>
</comment>
<evidence type="ECO:0000256" key="2">
    <source>
        <dbReference type="ARBA" id="ARBA00022801"/>
    </source>
</evidence>
<dbReference type="EMBL" id="BMLM01000001">
    <property type="protein sequence ID" value="GGN77678.1"/>
    <property type="molecule type" value="Genomic_DNA"/>
</dbReference>
<dbReference type="Proteomes" id="UP000626982">
    <property type="component" value="Unassembled WGS sequence"/>
</dbReference>
<keyword evidence="2" id="KW-0378">Hydrolase</keyword>
<evidence type="ECO:0000313" key="4">
    <source>
        <dbReference type="EMBL" id="GGN77678.1"/>
    </source>
</evidence>
<dbReference type="InterPro" id="IPR011042">
    <property type="entry name" value="6-blade_b-propeller_TolB-like"/>
</dbReference>
<keyword evidence="4" id="KW-0031">Aminopeptidase</keyword>
<evidence type="ECO:0000256" key="1">
    <source>
        <dbReference type="ARBA" id="ARBA00022729"/>
    </source>
</evidence>
<keyword evidence="5" id="KW-1185">Reference proteome</keyword>
<protein>
    <submittedName>
        <fullName evidence="4">Dipeptidyl aminopeptidase/acylaminoacyl peptidase</fullName>
    </submittedName>
</protein>
<name>A0ABQ2KF74_9MICO</name>
<accession>A0ABQ2KF74</accession>
<dbReference type="Pfam" id="PF00326">
    <property type="entry name" value="Peptidase_S9"/>
    <property type="match status" value="1"/>
</dbReference>